<dbReference type="Proteomes" id="UP001164539">
    <property type="component" value="Chromosome 10"/>
</dbReference>
<sequence>MAWITATIAMITALCIRKKSAPPPNSSVNKGAEEKKSSEDLSDTSKDNTATPDQETTIMTPPSPQAARTSTDEEEGEEQKLENDNVRRELPLPPAMKTLRGAYSCNNLTRTMSMRRVDTSSMMSMKKMPRSISVRNDDVHNNNKKKKKKAGILKTEDSVWKKTIILGEKCRPDEEDDGIIYDNKGNKITAYHKKTQSNYSLSRTSSRVDHDIRASPVGRDKDKGVVRKDHGDKDENDEEEEEGLRRQKQQLNG</sequence>
<keyword evidence="2" id="KW-1185">Reference proteome</keyword>
<accession>A0ACC1XCB1</accession>
<evidence type="ECO:0000313" key="2">
    <source>
        <dbReference type="Proteomes" id="UP001164539"/>
    </source>
</evidence>
<dbReference type="EMBL" id="CM051403">
    <property type="protein sequence ID" value="KAJ4709042.1"/>
    <property type="molecule type" value="Genomic_DNA"/>
</dbReference>
<organism evidence="1 2">
    <name type="scientific">Melia azedarach</name>
    <name type="common">Chinaberry tree</name>
    <dbReference type="NCBI Taxonomy" id="155640"/>
    <lineage>
        <taxon>Eukaryota</taxon>
        <taxon>Viridiplantae</taxon>
        <taxon>Streptophyta</taxon>
        <taxon>Embryophyta</taxon>
        <taxon>Tracheophyta</taxon>
        <taxon>Spermatophyta</taxon>
        <taxon>Magnoliopsida</taxon>
        <taxon>eudicotyledons</taxon>
        <taxon>Gunneridae</taxon>
        <taxon>Pentapetalae</taxon>
        <taxon>rosids</taxon>
        <taxon>malvids</taxon>
        <taxon>Sapindales</taxon>
        <taxon>Meliaceae</taxon>
        <taxon>Melia</taxon>
    </lineage>
</organism>
<name>A0ACC1XCB1_MELAZ</name>
<evidence type="ECO:0000313" key="1">
    <source>
        <dbReference type="EMBL" id="KAJ4709042.1"/>
    </source>
</evidence>
<reference evidence="1 2" key="1">
    <citation type="journal article" date="2023" name="Science">
        <title>Complex scaffold remodeling in plant triterpene biosynthesis.</title>
        <authorList>
            <person name="De La Pena R."/>
            <person name="Hodgson H."/>
            <person name="Liu J.C."/>
            <person name="Stephenson M.J."/>
            <person name="Martin A.C."/>
            <person name="Owen C."/>
            <person name="Harkess A."/>
            <person name="Leebens-Mack J."/>
            <person name="Jimenez L.E."/>
            <person name="Osbourn A."/>
            <person name="Sattely E.S."/>
        </authorList>
    </citation>
    <scope>NUCLEOTIDE SEQUENCE [LARGE SCALE GENOMIC DNA]</scope>
    <source>
        <strain evidence="2">cv. JPN11</strain>
        <tissue evidence="1">Leaf</tissue>
    </source>
</reference>
<proteinExistence type="predicted"/>
<protein>
    <submittedName>
        <fullName evidence="1">Phosphatidylinositol 3,4,5-trisphosphate 5-phosphatase</fullName>
    </submittedName>
</protein>
<gene>
    <name evidence="1" type="ORF">OWV82_018891</name>
</gene>
<comment type="caution">
    <text evidence="1">The sequence shown here is derived from an EMBL/GenBank/DDBJ whole genome shotgun (WGS) entry which is preliminary data.</text>
</comment>